<evidence type="ECO:0000313" key="1">
    <source>
        <dbReference type="EMBL" id="KAH9681784.1"/>
    </source>
</evidence>
<organism evidence="1 2">
    <name type="scientific">Citrus sinensis</name>
    <name type="common">Sweet orange</name>
    <name type="synonym">Citrus aurantium var. sinensis</name>
    <dbReference type="NCBI Taxonomy" id="2711"/>
    <lineage>
        <taxon>Eukaryota</taxon>
        <taxon>Viridiplantae</taxon>
        <taxon>Streptophyta</taxon>
        <taxon>Embryophyta</taxon>
        <taxon>Tracheophyta</taxon>
        <taxon>Spermatophyta</taxon>
        <taxon>Magnoliopsida</taxon>
        <taxon>eudicotyledons</taxon>
        <taxon>Gunneridae</taxon>
        <taxon>Pentapetalae</taxon>
        <taxon>rosids</taxon>
        <taxon>malvids</taxon>
        <taxon>Sapindales</taxon>
        <taxon>Rutaceae</taxon>
        <taxon>Aurantioideae</taxon>
        <taxon>Citrus</taxon>
    </lineage>
</organism>
<reference evidence="2" key="1">
    <citation type="journal article" date="2023" name="Hortic. Res.">
        <title>A chromosome-level phased genome enabling allele-level studies in sweet orange: a case study on citrus Huanglongbing tolerance.</title>
        <authorList>
            <person name="Wu B."/>
            <person name="Yu Q."/>
            <person name="Deng Z."/>
            <person name="Duan Y."/>
            <person name="Luo F."/>
            <person name="Gmitter F. Jr."/>
        </authorList>
    </citation>
    <scope>NUCLEOTIDE SEQUENCE [LARGE SCALE GENOMIC DNA]</scope>
    <source>
        <strain evidence="2">cv. Valencia</strain>
    </source>
</reference>
<sequence>MRAAVIGGGISGLVSAYVLAKAGVEVVLYEKEDSLGGHAKTVTIDGVDLDLCFMVFNRVTYPNMMEFFESLGVDMEISDMSFSVSLDKGQGCEWSSRNGMSGLFAQKKNLLNPYFWQMLREIINYLEDLENNADIDRNETLGQFVESRVCGSIWSCSSEKVMSCSAFSVLSFCRNHHALQIFGRPQWLTVRSRSRSYVDKVIELLESLGCQIKTGCEVRSVLQYGEGRIEIRGDDFQRVYDGCIMAVHAPDALRMLGNQATFEEKRVLGAFQYVYSDIFLHRDKNFMPRNPAAWSAWNFLGSTDGKVCLTYWLNVVQNIEETRLPFLVTLNPDHTPEHTLFKWSTSHPVPSVAASKASLELDHIQGKRGIWFCGAYQGVRWSLFAYKCNFAPLQAGMIAAHEMFTECAFWLHSFLEEGGTIFTFEGAQKNCPLKTVLRIHNPQFYWKVMTEADLGLADSYINGDFSFVDKDEGLLNLFLIVLANQDLDSSTSKLKQKRGWWSPMFFTASIASAKYFFRHISRKNTLTQARRNISRHYDLSEHEDLEVAQMRKVSLLIQKARVSKGHEVLEIGCGWGTLAIEIVKQTGCKYTGITLSEEQLKYAEMKVKEAGLQDHIRLYLCDYRQLPKSNKYDRIISCEMIEAVGHDYMEEFFGCCESLLAEHGLLLLQFISVPDQCYDEHRLSPGFIKEYIFPGGCLPSLNRITSAMTSSSRLCVEDLENIGIHYFQTLRCWRKNFLEKQSKIRALGFSEKFIRTWEYYFDYCAAGFKSRTLGDYQNCLKGGDEVPRIILRDPKGL</sequence>
<accession>A0ACB8I456</accession>
<protein>
    <submittedName>
        <fullName evidence="1">Amino oxidase domain-containing protein</fullName>
    </submittedName>
</protein>
<dbReference type="Proteomes" id="UP000829398">
    <property type="component" value="Chromosome 9"/>
</dbReference>
<keyword evidence="2" id="KW-1185">Reference proteome</keyword>
<gene>
    <name evidence="1" type="ORF">KPL71_027099</name>
</gene>
<proteinExistence type="predicted"/>
<name>A0ACB8I456_CITSI</name>
<comment type="caution">
    <text evidence="1">The sequence shown here is derived from an EMBL/GenBank/DDBJ whole genome shotgun (WGS) entry which is preliminary data.</text>
</comment>
<dbReference type="EMBL" id="CM039178">
    <property type="protein sequence ID" value="KAH9681784.1"/>
    <property type="molecule type" value="Genomic_DNA"/>
</dbReference>
<evidence type="ECO:0000313" key="2">
    <source>
        <dbReference type="Proteomes" id="UP000829398"/>
    </source>
</evidence>